<dbReference type="PANTHER" id="PTHR43124:SF5">
    <property type="entry name" value="PURINE RIBONUCLEOSIDE EFFLUX PUMP NEPI"/>
    <property type="match status" value="1"/>
</dbReference>
<gene>
    <name evidence="8" type="ordered locus">Bcav_1133</name>
</gene>
<keyword evidence="4 6" id="KW-1133">Transmembrane helix</keyword>
<dbReference type="Proteomes" id="UP000007962">
    <property type="component" value="Chromosome"/>
</dbReference>
<evidence type="ECO:0000256" key="2">
    <source>
        <dbReference type="ARBA" id="ARBA00022475"/>
    </source>
</evidence>
<keyword evidence="3 6" id="KW-0812">Transmembrane</keyword>
<evidence type="ECO:0000256" key="1">
    <source>
        <dbReference type="ARBA" id="ARBA00004651"/>
    </source>
</evidence>
<dbReference type="InterPro" id="IPR020846">
    <property type="entry name" value="MFS_dom"/>
</dbReference>
<dbReference type="Gene3D" id="1.20.1250.20">
    <property type="entry name" value="MFS general substrate transporter like domains"/>
    <property type="match status" value="1"/>
</dbReference>
<feature type="transmembrane region" description="Helical" evidence="6">
    <location>
        <begin position="23"/>
        <end position="42"/>
    </location>
</feature>
<feature type="transmembrane region" description="Helical" evidence="6">
    <location>
        <begin position="62"/>
        <end position="83"/>
    </location>
</feature>
<dbReference type="InterPro" id="IPR050189">
    <property type="entry name" value="MFS_Efflux_Transporters"/>
</dbReference>
<sequence>MSTQVTTAPDPTAAPAGVARRPWWAVVTLGLGILTLVTSEFLPSSLLSPIAADLGISDGTAGQLVTATAVAGILAGPVIVASLPPVDRRLVMVALTALSVGSNVVVALAPSLPLMLAGRALLGVALSGFWALSLSVVSRLVPAQRLGRAMTIVNTGVSLATVAAIPVGAFLGERAGWRAVFLGAAAVGVLTLVLQLTALPRILVDERSGLRPLLDTLRTPALALGFVGLALLVTGNFAAFTYLRPMLDGVGGMNAGLLAVVLAAYGVASFAGNVVAGVVGDRRLRALLVAVPLAVAASTAALGIAGDSLLVVVGTVVLWGLGAGAIPTMIQTWLARVAPDRLESGGGLIVATFQTSIALGAALGGLLVDAFDVDLAFLVAGLAAGLGALVFSRVRTG</sequence>
<feature type="transmembrane region" description="Helical" evidence="6">
    <location>
        <begin position="346"/>
        <end position="367"/>
    </location>
</feature>
<dbReference type="EMBL" id="CP001618">
    <property type="protein sequence ID" value="ACQ79393.1"/>
    <property type="molecule type" value="Genomic_DNA"/>
</dbReference>
<keyword evidence="9" id="KW-1185">Reference proteome</keyword>
<evidence type="ECO:0000313" key="9">
    <source>
        <dbReference type="Proteomes" id="UP000007962"/>
    </source>
</evidence>
<dbReference type="STRING" id="471853.Bcav_1133"/>
<dbReference type="RefSeq" id="WP_015881633.1">
    <property type="nucleotide sequence ID" value="NC_012669.1"/>
</dbReference>
<keyword evidence="2" id="KW-1003">Cell membrane</keyword>
<dbReference type="SUPFAM" id="SSF103473">
    <property type="entry name" value="MFS general substrate transporter"/>
    <property type="match status" value="1"/>
</dbReference>
<dbReference type="eggNOG" id="COG2814">
    <property type="taxonomic scope" value="Bacteria"/>
</dbReference>
<feature type="transmembrane region" description="Helical" evidence="6">
    <location>
        <begin position="149"/>
        <end position="171"/>
    </location>
</feature>
<dbReference type="CDD" id="cd17324">
    <property type="entry name" value="MFS_NepI_like"/>
    <property type="match status" value="1"/>
</dbReference>
<evidence type="ECO:0000259" key="7">
    <source>
        <dbReference type="PROSITE" id="PS50850"/>
    </source>
</evidence>
<keyword evidence="5 6" id="KW-0472">Membrane</keyword>
<evidence type="ECO:0000256" key="5">
    <source>
        <dbReference type="ARBA" id="ARBA00023136"/>
    </source>
</evidence>
<reference evidence="8 9" key="1">
    <citation type="journal article" date="2009" name="Stand. Genomic Sci.">
        <title>Complete genome sequence of Beutenbergia cavernae type strain (HKI 0122).</title>
        <authorList>
            <person name="Land M."/>
            <person name="Pukall R."/>
            <person name="Abt B."/>
            <person name="Goker M."/>
            <person name="Rohde M."/>
            <person name="Glavina Del Rio T."/>
            <person name="Tice H."/>
            <person name="Copeland A."/>
            <person name="Cheng J.F."/>
            <person name="Lucas S."/>
            <person name="Chen F."/>
            <person name="Nolan M."/>
            <person name="Bruce D."/>
            <person name="Goodwin L."/>
            <person name="Pitluck S."/>
            <person name="Ivanova N."/>
            <person name="Mavromatis K."/>
            <person name="Ovchinnikova G."/>
            <person name="Pati A."/>
            <person name="Chen A."/>
            <person name="Palaniappan K."/>
            <person name="Hauser L."/>
            <person name="Chang Y.J."/>
            <person name="Jefferies C.C."/>
            <person name="Saunders E."/>
            <person name="Brettin T."/>
            <person name="Detter J.C."/>
            <person name="Han C."/>
            <person name="Chain P."/>
            <person name="Bristow J."/>
            <person name="Eisen J.A."/>
            <person name="Markowitz V."/>
            <person name="Hugenholtz P."/>
            <person name="Kyrpides N.C."/>
            <person name="Klenk H.P."/>
            <person name="Lapidus A."/>
        </authorList>
    </citation>
    <scope>NUCLEOTIDE SEQUENCE [LARGE SCALE GENOMIC DNA]</scope>
    <source>
        <strain evidence="9">ATCC BAA-8 / DSM 12333 / NBRC 16432</strain>
    </source>
</reference>
<feature type="transmembrane region" description="Helical" evidence="6">
    <location>
        <begin position="116"/>
        <end position="137"/>
    </location>
</feature>
<feature type="transmembrane region" description="Helical" evidence="6">
    <location>
        <begin position="311"/>
        <end position="334"/>
    </location>
</feature>
<dbReference type="GO" id="GO:0005886">
    <property type="term" value="C:plasma membrane"/>
    <property type="evidence" value="ECO:0007669"/>
    <property type="project" value="UniProtKB-SubCell"/>
</dbReference>
<dbReference type="InterPro" id="IPR036259">
    <property type="entry name" value="MFS_trans_sf"/>
</dbReference>
<accession>C5C0Y9</accession>
<evidence type="ECO:0000256" key="4">
    <source>
        <dbReference type="ARBA" id="ARBA00022989"/>
    </source>
</evidence>
<feature type="transmembrane region" description="Helical" evidence="6">
    <location>
        <begin position="177"/>
        <end position="199"/>
    </location>
</feature>
<dbReference type="InterPro" id="IPR011701">
    <property type="entry name" value="MFS"/>
</dbReference>
<evidence type="ECO:0000313" key="8">
    <source>
        <dbReference type="EMBL" id="ACQ79393.1"/>
    </source>
</evidence>
<feature type="domain" description="Major facilitator superfamily (MFS) profile" evidence="7">
    <location>
        <begin position="25"/>
        <end position="397"/>
    </location>
</feature>
<name>C5C0Y9_BEUC1</name>
<protein>
    <submittedName>
        <fullName evidence="8">Major facilitator superfamily MFS_1</fullName>
    </submittedName>
</protein>
<feature type="transmembrane region" description="Helical" evidence="6">
    <location>
        <begin position="220"/>
        <end position="243"/>
    </location>
</feature>
<evidence type="ECO:0000256" key="3">
    <source>
        <dbReference type="ARBA" id="ARBA00022692"/>
    </source>
</evidence>
<organism evidence="8 9">
    <name type="scientific">Beutenbergia cavernae (strain ATCC BAA-8 / DSM 12333 / CCUG 43141 / JCM 11478 / NBRC 16432 / NCIMB 13614 / HKI 0122)</name>
    <dbReference type="NCBI Taxonomy" id="471853"/>
    <lineage>
        <taxon>Bacteria</taxon>
        <taxon>Bacillati</taxon>
        <taxon>Actinomycetota</taxon>
        <taxon>Actinomycetes</taxon>
        <taxon>Micrococcales</taxon>
        <taxon>Beutenbergiaceae</taxon>
        <taxon>Beutenbergia</taxon>
    </lineage>
</organism>
<feature type="transmembrane region" description="Helical" evidence="6">
    <location>
        <begin position="255"/>
        <end position="279"/>
    </location>
</feature>
<feature type="transmembrane region" description="Helical" evidence="6">
    <location>
        <begin position="90"/>
        <end position="110"/>
    </location>
</feature>
<comment type="subcellular location">
    <subcellularLocation>
        <location evidence="1">Cell membrane</location>
        <topology evidence="1">Multi-pass membrane protein</topology>
    </subcellularLocation>
</comment>
<feature type="transmembrane region" description="Helical" evidence="6">
    <location>
        <begin position="286"/>
        <end position="305"/>
    </location>
</feature>
<feature type="transmembrane region" description="Helical" evidence="6">
    <location>
        <begin position="373"/>
        <end position="391"/>
    </location>
</feature>
<dbReference type="KEGG" id="bcv:Bcav_1133"/>
<dbReference type="PROSITE" id="PS50850">
    <property type="entry name" value="MFS"/>
    <property type="match status" value="1"/>
</dbReference>
<evidence type="ECO:0000256" key="6">
    <source>
        <dbReference type="SAM" id="Phobius"/>
    </source>
</evidence>
<dbReference type="HOGENOM" id="CLU_001265_61_1_11"/>
<proteinExistence type="predicted"/>
<dbReference type="Pfam" id="PF07690">
    <property type="entry name" value="MFS_1"/>
    <property type="match status" value="1"/>
</dbReference>
<dbReference type="PANTHER" id="PTHR43124">
    <property type="entry name" value="PURINE EFFLUX PUMP PBUE"/>
    <property type="match status" value="1"/>
</dbReference>
<dbReference type="GO" id="GO:0022857">
    <property type="term" value="F:transmembrane transporter activity"/>
    <property type="evidence" value="ECO:0007669"/>
    <property type="project" value="InterPro"/>
</dbReference>
<dbReference type="AlphaFoldDB" id="C5C0Y9"/>